<keyword evidence="1" id="KW-0812">Transmembrane</keyword>
<accession>A0AAX6FSH6</accession>
<reference evidence="4" key="1">
    <citation type="journal article" date="2023" name="GigaByte">
        <title>Genome assembly of the bearded iris, Iris pallida Lam.</title>
        <authorList>
            <person name="Bruccoleri R.E."/>
            <person name="Oakeley E.J."/>
            <person name="Faust A.M.E."/>
            <person name="Altorfer M."/>
            <person name="Dessus-Babus S."/>
            <person name="Burckhardt D."/>
            <person name="Oertli M."/>
            <person name="Naumann U."/>
            <person name="Petersen F."/>
            <person name="Wong J."/>
        </authorList>
    </citation>
    <scope>NUCLEOTIDE SEQUENCE</scope>
    <source>
        <strain evidence="4">GSM-AAB239-AS_SAM_17_03QT</strain>
    </source>
</reference>
<keyword evidence="2" id="KW-0732">Signal</keyword>
<dbReference type="PANTHER" id="PTHR47289:SF2">
    <property type="entry name" value="TRANSCRIPTION FACTOR, PUTATIVE (DUF1664)-RELATED"/>
    <property type="match status" value="1"/>
</dbReference>
<gene>
    <name evidence="4" type="ORF">M6B38_402685</name>
</gene>
<dbReference type="EMBL" id="JANAVB010026200">
    <property type="protein sequence ID" value="KAJ6819342.1"/>
    <property type="molecule type" value="Genomic_DNA"/>
</dbReference>
<keyword evidence="1" id="KW-1133">Transmembrane helix</keyword>
<feature type="transmembrane region" description="Helical" evidence="1">
    <location>
        <begin position="96"/>
        <end position="114"/>
    </location>
</feature>
<dbReference type="AlphaFoldDB" id="A0AAX6FSH6"/>
<protein>
    <recommendedName>
        <fullName evidence="3">DUF1664 domain-containing protein</fullName>
    </recommendedName>
</protein>
<feature type="signal peptide" evidence="2">
    <location>
        <begin position="1"/>
        <end position="23"/>
    </location>
</feature>
<dbReference type="Proteomes" id="UP001140949">
    <property type="component" value="Unassembled WGS sequence"/>
</dbReference>
<evidence type="ECO:0000313" key="5">
    <source>
        <dbReference type="Proteomes" id="UP001140949"/>
    </source>
</evidence>
<keyword evidence="1" id="KW-0472">Membrane</keyword>
<keyword evidence="5" id="KW-1185">Reference proteome</keyword>
<proteinExistence type="predicted"/>
<reference evidence="4" key="2">
    <citation type="submission" date="2023-04" db="EMBL/GenBank/DDBJ databases">
        <authorList>
            <person name="Bruccoleri R.E."/>
            <person name="Oakeley E.J."/>
            <person name="Faust A.-M."/>
            <person name="Dessus-Babus S."/>
            <person name="Altorfer M."/>
            <person name="Burckhardt D."/>
            <person name="Oertli M."/>
            <person name="Naumann U."/>
            <person name="Petersen F."/>
            <person name="Wong J."/>
        </authorList>
    </citation>
    <scope>NUCLEOTIDE SEQUENCE</scope>
    <source>
        <strain evidence="4">GSM-AAB239-AS_SAM_17_03QT</strain>
        <tissue evidence="4">Leaf</tissue>
    </source>
</reference>
<feature type="domain" description="DUF1664" evidence="3">
    <location>
        <begin position="93"/>
        <end position="215"/>
    </location>
</feature>
<evidence type="ECO:0000313" key="4">
    <source>
        <dbReference type="EMBL" id="KAJ6819342.1"/>
    </source>
</evidence>
<evidence type="ECO:0000256" key="2">
    <source>
        <dbReference type="SAM" id="SignalP"/>
    </source>
</evidence>
<evidence type="ECO:0000259" key="3">
    <source>
        <dbReference type="Pfam" id="PF07889"/>
    </source>
</evidence>
<sequence>MAAIPLGKLTIVIGAGLVGSVLSTQGGIWDLKDFVSGAFKIVTKNLHQGKDKSPSTGKPQSDSLLAQVNNLREELQLLASSRSVTIVTGRSGSRTYPVAAIIVVGAVGYGYIWWKGWKLSDMMFVTRRGFSDACNSIGKDVDGLASSIATTKRHVGSRIDQTENSIDEVTALNTCTKNEVSMLNGEMKEIREKTDIVYGVVHTLESRLIQIDNNQDVNNQGVVLLCDFVHQNLEHSKNAERIQAS</sequence>
<comment type="caution">
    <text evidence="4">The sequence shown here is derived from an EMBL/GenBank/DDBJ whole genome shotgun (WGS) entry which is preliminary data.</text>
</comment>
<dbReference type="PANTHER" id="PTHR47289">
    <property type="entry name" value="TRANSCRIPTION FACTOR, PUTATIVE (DUF1664)-RELATED"/>
    <property type="match status" value="1"/>
</dbReference>
<name>A0AAX6FSH6_IRIPA</name>
<dbReference type="Pfam" id="PF07889">
    <property type="entry name" value="DUF1664"/>
    <property type="match status" value="1"/>
</dbReference>
<evidence type="ECO:0000256" key="1">
    <source>
        <dbReference type="SAM" id="Phobius"/>
    </source>
</evidence>
<dbReference type="InterPro" id="IPR012458">
    <property type="entry name" value="DUF1664"/>
</dbReference>
<feature type="chain" id="PRO_5043735741" description="DUF1664 domain-containing protein" evidence="2">
    <location>
        <begin position="24"/>
        <end position="245"/>
    </location>
</feature>
<organism evidence="4 5">
    <name type="scientific">Iris pallida</name>
    <name type="common">Sweet iris</name>
    <dbReference type="NCBI Taxonomy" id="29817"/>
    <lineage>
        <taxon>Eukaryota</taxon>
        <taxon>Viridiplantae</taxon>
        <taxon>Streptophyta</taxon>
        <taxon>Embryophyta</taxon>
        <taxon>Tracheophyta</taxon>
        <taxon>Spermatophyta</taxon>
        <taxon>Magnoliopsida</taxon>
        <taxon>Liliopsida</taxon>
        <taxon>Asparagales</taxon>
        <taxon>Iridaceae</taxon>
        <taxon>Iridoideae</taxon>
        <taxon>Irideae</taxon>
        <taxon>Iris</taxon>
    </lineage>
</organism>